<accession>A0A516GZT3</accession>
<gene>
    <name evidence="1" type="ORF">FNB15_07045</name>
</gene>
<name>A0A516GZT3_9PROT</name>
<organism evidence="1 2">
    <name type="scientific">Ferrovibrio terrae</name>
    <dbReference type="NCBI Taxonomy" id="2594003"/>
    <lineage>
        <taxon>Bacteria</taxon>
        <taxon>Pseudomonadati</taxon>
        <taxon>Pseudomonadota</taxon>
        <taxon>Alphaproteobacteria</taxon>
        <taxon>Rhodospirillales</taxon>
        <taxon>Rhodospirillaceae</taxon>
        <taxon>Ferrovibrio</taxon>
    </lineage>
</organism>
<dbReference type="RefSeq" id="WP_144068025.1">
    <property type="nucleotide sequence ID" value="NZ_CP041636.1"/>
</dbReference>
<proteinExistence type="predicted"/>
<dbReference type="KEGG" id="fer:FNB15_07045"/>
<dbReference type="AlphaFoldDB" id="A0A516GZT3"/>
<sequence length="120" mass="13853">MRERHYSNIETNKQEGGSWADITFKAKPELVKELGIEYLHLSSARLLKDGKTAVSDEREKKARLEKNHPESRVEIVEKPVVARVAGRKIPYDWESYQARIRDFAERLAEEIDAMGTQPKS</sequence>
<keyword evidence="2" id="KW-1185">Reference proteome</keyword>
<dbReference type="EMBL" id="CP041636">
    <property type="protein sequence ID" value="QDO97044.1"/>
    <property type="molecule type" value="Genomic_DNA"/>
</dbReference>
<reference evidence="1 2" key="1">
    <citation type="submission" date="2019-07" db="EMBL/GenBank/DDBJ databases">
        <title>Genome sequencing for Ferrovibrio sp. K5.</title>
        <authorList>
            <person name="Park S.-J."/>
        </authorList>
    </citation>
    <scope>NUCLEOTIDE SEQUENCE [LARGE SCALE GENOMIC DNA]</scope>
    <source>
        <strain evidence="1 2">K5</strain>
    </source>
</reference>
<evidence type="ECO:0000313" key="2">
    <source>
        <dbReference type="Proteomes" id="UP000317496"/>
    </source>
</evidence>
<protein>
    <submittedName>
        <fullName evidence="1">Uncharacterized protein</fullName>
    </submittedName>
</protein>
<evidence type="ECO:0000313" key="1">
    <source>
        <dbReference type="EMBL" id="QDO97044.1"/>
    </source>
</evidence>
<dbReference type="Proteomes" id="UP000317496">
    <property type="component" value="Chromosome"/>
</dbReference>